<dbReference type="InterPro" id="IPR001155">
    <property type="entry name" value="OxRdtase_FMN_N"/>
</dbReference>
<evidence type="ECO:0000256" key="4">
    <source>
        <dbReference type="ARBA" id="ARBA00022857"/>
    </source>
</evidence>
<dbReference type="Gene3D" id="3.20.20.70">
    <property type="entry name" value="Aldolase class I"/>
    <property type="match status" value="1"/>
</dbReference>
<keyword evidence="4" id="KW-0521">NADP</keyword>
<keyword evidence="2" id="KW-0285">Flavoprotein</keyword>
<dbReference type="InterPro" id="IPR044152">
    <property type="entry name" value="YqjM-like"/>
</dbReference>
<dbReference type="STRING" id="914237.A0A1E1LF86"/>
<comment type="caution">
    <text evidence="7">The sequence shown here is derived from an EMBL/GenBank/DDBJ whole genome shotgun (WGS) entry which is preliminary data.</text>
</comment>
<organism evidence="7 8">
    <name type="scientific">Rhynchosporium graminicola</name>
    <dbReference type="NCBI Taxonomy" id="2792576"/>
    <lineage>
        <taxon>Eukaryota</taxon>
        <taxon>Fungi</taxon>
        <taxon>Dikarya</taxon>
        <taxon>Ascomycota</taxon>
        <taxon>Pezizomycotina</taxon>
        <taxon>Leotiomycetes</taxon>
        <taxon>Helotiales</taxon>
        <taxon>Ploettnerulaceae</taxon>
        <taxon>Rhynchosporium</taxon>
    </lineage>
</organism>
<protein>
    <submittedName>
        <fullName evidence="7">Related to flavin oxidoreductase</fullName>
    </submittedName>
</protein>
<proteinExistence type="predicted"/>
<evidence type="ECO:0000313" key="8">
    <source>
        <dbReference type="Proteomes" id="UP000178129"/>
    </source>
</evidence>
<dbReference type="EMBL" id="FJUW01000049">
    <property type="protein sequence ID" value="CZT09183.1"/>
    <property type="molecule type" value="Genomic_DNA"/>
</dbReference>
<keyword evidence="8" id="KW-1185">Reference proteome</keyword>
<comment type="cofactor">
    <cofactor evidence="1">
        <name>FMN</name>
        <dbReference type="ChEBI" id="CHEBI:58210"/>
    </cofactor>
</comment>
<evidence type="ECO:0000256" key="2">
    <source>
        <dbReference type="ARBA" id="ARBA00022630"/>
    </source>
</evidence>
<dbReference type="GO" id="GO:0050661">
    <property type="term" value="F:NADP binding"/>
    <property type="evidence" value="ECO:0007669"/>
    <property type="project" value="InterPro"/>
</dbReference>
<evidence type="ECO:0000256" key="5">
    <source>
        <dbReference type="ARBA" id="ARBA00023002"/>
    </source>
</evidence>
<dbReference type="InParanoid" id="A0A1E1LF86"/>
<dbReference type="Proteomes" id="UP000178129">
    <property type="component" value="Unassembled WGS sequence"/>
</dbReference>
<keyword evidence="5" id="KW-0560">Oxidoreductase</keyword>
<gene>
    <name evidence="7" type="ORF">RCO7_04052</name>
</gene>
<keyword evidence="3" id="KW-0288">FMN</keyword>
<dbReference type="CDD" id="cd02932">
    <property type="entry name" value="OYE_YqiM_FMN"/>
    <property type="match status" value="1"/>
</dbReference>
<sequence length="424" mass="45405">MHKQANPLENVPAENITYFTPRQIIPAGTAIVHSDSKSPKPKVFQPLQLRGLTLQNRIIVSPMCQYSAEDGHHTMWQQTHLGGIIQRGPGLTIVEATAVTPEGRITPQDSGLWKDSQIEPLRKTVEFAHSQGQNIAIQLGHAGRKASTVAPWISRKAVATTDVGGWPDNVISASDVPFDAPHTCVPKCMTLDDILNFKESFIASVKRALVAGFDAIEIHAAHGYLLHSTLSAVTNTLPLPYSGSLENRMRLLLEVTSETRAILPSTMPLLVRIPGTDWMPAESNCWEINQAIALSLALSRAGVDFLDVSTAALMSEQKVISGPGYQVPFAAAIKEALEKEGLGELTKVGTVGMITSGVQAEEILSAGKADAVLVARTFLKSPGMVLDWAGELGVDVRMAEQFGWGYGQRGEGGVKPGVAAAARG</sequence>
<feature type="domain" description="NADH:flavin oxidoreductase/NADH oxidase N-terminal" evidence="6">
    <location>
        <begin position="42"/>
        <end position="385"/>
    </location>
</feature>
<evidence type="ECO:0000313" key="7">
    <source>
        <dbReference type="EMBL" id="CZT09183.1"/>
    </source>
</evidence>
<dbReference type="PANTHER" id="PTHR43303">
    <property type="entry name" value="NADPH DEHYDROGENASE C23G7.10C-RELATED"/>
    <property type="match status" value="1"/>
</dbReference>
<name>A0A1E1LF86_9HELO</name>
<dbReference type="Pfam" id="PF00724">
    <property type="entry name" value="Oxidored_FMN"/>
    <property type="match status" value="1"/>
</dbReference>
<reference evidence="8" key="1">
    <citation type="submission" date="2016-03" db="EMBL/GenBank/DDBJ databases">
        <authorList>
            <person name="Ploux O."/>
        </authorList>
    </citation>
    <scope>NUCLEOTIDE SEQUENCE [LARGE SCALE GENOMIC DNA]</scope>
    <source>
        <strain evidence="8">UK7</strain>
    </source>
</reference>
<dbReference type="GO" id="GO:0003959">
    <property type="term" value="F:NADPH dehydrogenase activity"/>
    <property type="evidence" value="ECO:0007669"/>
    <property type="project" value="InterPro"/>
</dbReference>
<accession>A0A1E1LF86</accession>
<dbReference type="GO" id="GO:0010181">
    <property type="term" value="F:FMN binding"/>
    <property type="evidence" value="ECO:0007669"/>
    <property type="project" value="InterPro"/>
</dbReference>
<dbReference type="PANTHER" id="PTHR43303:SF4">
    <property type="entry name" value="NADPH DEHYDROGENASE C23G7.10C-RELATED"/>
    <property type="match status" value="1"/>
</dbReference>
<evidence type="ECO:0000256" key="1">
    <source>
        <dbReference type="ARBA" id="ARBA00001917"/>
    </source>
</evidence>
<evidence type="ECO:0000259" key="6">
    <source>
        <dbReference type="Pfam" id="PF00724"/>
    </source>
</evidence>
<dbReference type="SUPFAM" id="SSF51395">
    <property type="entry name" value="FMN-linked oxidoreductases"/>
    <property type="match status" value="1"/>
</dbReference>
<dbReference type="AlphaFoldDB" id="A0A1E1LF86"/>
<evidence type="ECO:0000256" key="3">
    <source>
        <dbReference type="ARBA" id="ARBA00022643"/>
    </source>
</evidence>
<dbReference type="InterPro" id="IPR013785">
    <property type="entry name" value="Aldolase_TIM"/>
</dbReference>